<reference evidence="1 2" key="1">
    <citation type="journal article" date="2011" name="Int. J. Syst. Evol. Microbiol.">
        <title>Description of Undibacterium oligocarboniphilum sp. nov., isolated from purified water, and Undibacterium pigrum strain CCUG 49012 as the type strain of Undibacterium parvum sp. nov., and emended descriptions of the genus Undibacterium and the species Undibacterium pigrum.</title>
        <authorList>
            <person name="Eder W."/>
            <person name="Wanner G."/>
            <person name="Ludwig W."/>
            <person name="Busse H.J."/>
            <person name="Ziemke-Kageler F."/>
            <person name="Lang E."/>
        </authorList>
    </citation>
    <scope>NUCLEOTIDE SEQUENCE [LARGE SCALE GENOMIC DNA]</scope>
    <source>
        <strain evidence="1 2">DSM 23061</strain>
    </source>
</reference>
<dbReference type="AlphaFoldDB" id="A0A3S9HJ50"/>
<protein>
    <submittedName>
        <fullName evidence="1">Uncharacterized protein</fullName>
    </submittedName>
</protein>
<evidence type="ECO:0000313" key="2">
    <source>
        <dbReference type="Proteomes" id="UP000275663"/>
    </source>
</evidence>
<dbReference type="RefSeq" id="WP_126127516.1">
    <property type="nucleotide sequence ID" value="NZ_CP034464.1"/>
</dbReference>
<sequence length="90" mass="9839">MARSTKASNAVLRLNQRSAQAAYSMVTTSDGHFYLVLANGEESSVKLNEPLEIDAFVSFVNGVSKQAPKKASKFDLAFEEKLQRSGKKAE</sequence>
<dbReference type="OrthoDB" id="8538070at2"/>
<organism evidence="1 2">
    <name type="scientific">Undibacterium parvum</name>
    <dbReference type="NCBI Taxonomy" id="401471"/>
    <lineage>
        <taxon>Bacteria</taxon>
        <taxon>Pseudomonadati</taxon>
        <taxon>Pseudomonadota</taxon>
        <taxon>Betaproteobacteria</taxon>
        <taxon>Burkholderiales</taxon>
        <taxon>Oxalobacteraceae</taxon>
        <taxon>Undibacterium</taxon>
    </lineage>
</organism>
<proteinExistence type="predicted"/>
<dbReference type="EMBL" id="CP034464">
    <property type="protein sequence ID" value="AZP12134.1"/>
    <property type="molecule type" value="Genomic_DNA"/>
</dbReference>
<gene>
    <name evidence="1" type="ORF">EJN92_09040</name>
</gene>
<evidence type="ECO:0000313" key="1">
    <source>
        <dbReference type="EMBL" id="AZP12134.1"/>
    </source>
</evidence>
<accession>A0A3S9HJ50</accession>
<dbReference type="KEGG" id="upv:EJN92_09040"/>
<keyword evidence="2" id="KW-1185">Reference proteome</keyword>
<dbReference type="Proteomes" id="UP000275663">
    <property type="component" value="Chromosome"/>
</dbReference>
<name>A0A3S9HJ50_9BURK</name>